<dbReference type="AlphaFoldDB" id="A0A1M6NN07"/>
<dbReference type="STRING" id="758803.SAMN05421803_11221"/>
<dbReference type="RefSeq" id="WP_073380718.1">
    <property type="nucleotide sequence ID" value="NZ_FQZK01000012.1"/>
</dbReference>
<keyword evidence="2" id="KW-1185">Reference proteome</keyword>
<reference evidence="1 2" key="1">
    <citation type="submission" date="2016-11" db="EMBL/GenBank/DDBJ databases">
        <authorList>
            <person name="Jaros S."/>
            <person name="Januszkiewicz K."/>
            <person name="Wedrychowicz H."/>
        </authorList>
    </citation>
    <scope>NUCLEOTIDE SEQUENCE [LARGE SCALE GENOMIC DNA]</scope>
    <source>
        <strain evidence="1 2">CGMCC 4.5723</strain>
    </source>
</reference>
<dbReference type="EMBL" id="FQZK01000012">
    <property type="protein sequence ID" value="SHJ97137.1"/>
    <property type="molecule type" value="Genomic_DNA"/>
</dbReference>
<protein>
    <submittedName>
        <fullName evidence="1">Uncharacterized protein</fullName>
    </submittedName>
</protein>
<accession>A0A1M6NN07</accession>
<gene>
    <name evidence="1" type="ORF">SAMN05421803_11221</name>
</gene>
<evidence type="ECO:0000313" key="2">
    <source>
        <dbReference type="Proteomes" id="UP000184452"/>
    </source>
</evidence>
<dbReference type="Proteomes" id="UP000184452">
    <property type="component" value="Unassembled WGS sequence"/>
</dbReference>
<name>A0A1M6NN07_9ACTN</name>
<proteinExistence type="predicted"/>
<evidence type="ECO:0000313" key="1">
    <source>
        <dbReference type="EMBL" id="SHJ97137.1"/>
    </source>
</evidence>
<organism evidence="1 2">
    <name type="scientific">Nocardiopsis flavescens</name>
    <dbReference type="NCBI Taxonomy" id="758803"/>
    <lineage>
        <taxon>Bacteria</taxon>
        <taxon>Bacillati</taxon>
        <taxon>Actinomycetota</taxon>
        <taxon>Actinomycetes</taxon>
        <taxon>Streptosporangiales</taxon>
        <taxon>Nocardiopsidaceae</taxon>
        <taxon>Nocardiopsis</taxon>
    </lineage>
</organism>
<sequence length="87" mass="9567">MPNSTVLDAVPPGLRTLTRIVGLLHLGWVVRVLPHAVPERQWAAYDRALLTAEEITCGFRVALFAPTVAALELSPAAEFAYRERAGW</sequence>